<accession>D0LQB9</accession>
<dbReference type="GO" id="GO:0044209">
    <property type="term" value="P:AMP salvage"/>
    <property type="evidence" value="ECO:0007669"/>
    <property type="project" value="UniProtKB-UniRule"/>
</dbReference>
<dbReference type="HOGENOM" id="CLU_032354_1_2_7"/>
<dbReference type="PRINTS" id="PR00094">
    <property type="entry name" value="ADENYLTKNASE"/>
</dbReference>
<dbReference type="InterPro" id="IPR000850">
    <property type="entry name" value="Adenylat/UMP-CMP_kin"/>
</dbReference>
<keyword evidence="5" id="KW-0963">Cytoplasm</keyword>
<dbReference type="InterPro" id="IPR006259">
    <property type="entry name" value="Adenyl_kin_sub"/>
</dbReference>
<dbReference type="GO" id="GO:0005737">
    <property type="term" value="C:cytoplasm"/>
    <property type="evidence" value="ECO:0007669"/>
    <property type="project" value="UniProtKB-SubCell"/>
</dbReference>
<comment type="subcellular location">
    <subcellularLocation>
        <location evidence="5 7">Cytoplasm</location>
    </subcellularLocation>
</comment>
<dbReference type="EMBL" id="CP001804">
    <property type="protein sequence ID" value="ACY18928.1"/>
    <property type="molecule type" value="Genomic_DNA"/>
</dbReference>
<comment type="function">
    <text evidence="5">Catalyzes the reversible transfer of the terminal phosphate group between ATP and AMP. Plays an important role in cellular energy homeostasis and in adenine nucleotide metabolism.</text>
</comment>
<dbReference type="EC" id="2.7.4.3" evidence="5 7"/>
<dbReference type="AlphaFoldDB" id="D0LQB9"/>
<comment type="catalytic activity">
    <reaction evidence="5 7">
        <text>AMP + ATP = 2 ADP</text>
        <dbReference type="Rhea" id="RHEA:12973"/>
        <dbReference type="ChEBI" id="CHEBI:30616"/>
        <dbReference type="ChEBI" id="CHEBI:456215"/>
        <dbReference type="ChEBI" id="CHEBI:456216"/>
        <dbReference type="EC" id="2.7.4.3"/>
    </reaction>
</comment>
<feature type="region of interest" description="NMP" evidence="5">
    <location>
        <begin position="30"/>
        <end position="59"/>
    </location>
</feature>
<dbReference type="InterPro" id="IPR027417">
    <property type="entry name" value="P-loop_NTPase"/>
</dbReference>
<sequence>MRMILVGPPGAGKGTQAKRLTHLNSIPHISSGDMLRAAVNEGTELGKQADGFMKSGALVPDELVIAMVIERIGKPDCAEGFMLDGFPRTRPQAEALDLAMREAGTELDAVVLIKVPDELIVTRVTGRRTDPETGDIYHLEYQPPPAEIAERLVQRKDDTEEACRARLEKYHGETAPIVPFYADKGLLREVDGVGTPDEVTTRLQKALGVAQQA</sequence>
<feature type="binding site" evidence="5">
    <location>
        <position position="166"/>
    </location>
    <ligand>
        <name>AMP</name>
        <dbReference type="ChEBI" id="CHEBI:456215"/>
    </ligand>
</feature>
<feature type="binding site" evidence="5">
    <location>
        <position position="127"/>
    </location>
    <ligand>
        <name>ATP</name>
        <dbReference type="ChEBI" id="CHEBI:30616"/>
    </ligand>
</feature>
<feature type="binding site" evidence="5">
    <location>
        <position position="155"/>
    </location>
    <ligand>
        <name>AMP</name>
        <dbReference type="ChEBI" id="CHEBI:456215"/>
    </ligand>
</feature>
<evidence type="ECO:0000256" key="6">
    <source>
        <dbReference type="RuleBase" id="RU003330"/>
    </source>
</evidence>
<feature type="binding site" evidence="5">
    <location>
        <begin position="57"/>
        <end position="59"/>
    </location>
    <ligand>
        <name>AMP</name>
        <dbReference type="ChEBI" id="CHEBI:456215"/>
    </ligand>
</feature>
<comment type="pathway">
    <text evidence="5">Purine metabolism; AMP biosynthesis via salvage pathway; AMP from ADP: step 1/1.</text>
</comment>
<evidence type="ECO:0000313" key="8">
    <source>
        <dbReference type="EMBL" id="ACY18928.1"/>
    </source>
</evidence>
<evidence type="ECO:0000256" key="2">
    <source>
        <dbReference type="ARBA" id="ARBA00022727"/>
    </source>
</evidence>
<evidence type="ECO:0000256" key="5">
    <source>
        <dbReference type="HAMAP-Rule" id="MF_00235"/>
    </source>
</evidence>
<dbReference type="UniPathway" id="UPA00588">
    <property type="reaction ID" value="UER00649"/>
</dbReference>
<comment type="similarity">
    <text evidence="5 6">Belongs to the adenylate kinase family.</text>
</comment>
<keyword evidence="9" id="KW-1185">Reference proteome</keyword>
<keyword evidence="1 5" id="KW-0808">Transferase</keyword>
<dbReference type="Proteomes" id="UP000001880">
    <property type="component" value="Chromosome"/>
</dbReference>
<name>D0LQB9_HALO1</name>
<feature type="binding site" evidence="5">
    <location>
        <begin position="10"/>
        <end position="15"/>
    </location>
    <ligand>
        <name>ATP</name>
        <dbReference type="ChEBI" id="CHEBI:30616"/>
    </ligand>
</feature>
<feature type="binding site" evidence="5">
    <location>
        <position position="36"/>
    </location>
    <ligand>
        <name>AMP</name>
        <dbReference type="ChEBI" id="CHEBI:456215"/>
    </ligand>
</feature>
<dbReference type="GO" id="GO:0004017">
    <property type="term" value="F:AMP kinase activity"/>
    <property type="evidence" value="ECO:0007669"/>
    <property type="project" value="UniProtKB-UniRule"/>
</dbReference>
<proteinExistence type="inferred from homology"/>
<feature type="binding site" evidence="5">
    <location>
        <begin position="136"/>
        <end position="137"/>
    </location>
    <ligand>
        <name>ATP</name>
        <dbReference type="ChEBI" id="CHEBI:30616"/>
    </ligand>
</feature>
<dbReference type="NCBIfam" id="NF011100">
    <property type="entry name" value="PRK14527.1"/>
    <property type="match status" value="1"/>
</dbReference>
<evidence type="ECO:0000256" key="4">
    <source>
        <dbReference type="ARBA" id="ARBA00022777"/>
    </source>
</evidence>
<feature type="binding site" evidence="5">
    <location>
        <begin position="85"/>
        <end position="88"/>
    </location>
    <ligand>
        <name>AMP</name>
        <dbReference type="ChEBI" id="CHEBI:456215"/>
    </ligand>
</feature>
<protein>
    <recommendedName>
        <fullName evidence="5 7">Adenylate kinase</fullName>
        <shortName evidence="5">AK</shortName>
        <ecNumber evidence="5 7">2.7.4.3</ecNumber>
    </recommendedName>
    <alternativeName>
        <fullName evidence="5">ATP-AMP transphosphorylase</fullName>
    </alternativeName>
    <alternativeName>
        <fullName evidence="5">ATP:AMP phosphotransferase</fullName>
    </alternativeName>
    <alternativeName>
        <fullName evidence="5">Adenylate monophosphate kinase</fullName>
    </alternativeName>
</protein>
<dbReference type="HAMAP" id="MF_00235">
    <property type="entry name" value="Adenylate_kinase_Adk"/>
    <property type="match status" value="1"/>
</dbReference>
<dbReference type="eggNOG" id="COG0563">
    <property type="taxonomic scope" value="Bacteria"/>
</dbReference>
<comment type="subunit">
    <text evidence="5 7">Monomer.</text>
</comment>
<dbReference type="KEGG" id="hoh:Hoch_6459"/>
<keyword evidence="3 5" id="KW-0547">Nucleotide-binding</keyword>
<dbReference type="PROSITE" id="PS00113">
    <property type="entry name" value="ADENYLATE_KINASE"/>
    <property type="match status" value="1"/>
</dbReference>
<dbReference type="CDD" id="cd01428">
    <property type="entry name" value="ADK"/>
    <property type="match status" value="1"/>
</dbReference>
<evidence type="ECO:0000256" key="7">
    <source>
        <dbReference type="RuleBase" id="RU003331"/>
    </source>
</evidence>
<dbReference type="OrthoDB" id="9805030at2"/>
<keyword evidence="2 5" id="KW-0545">Nucleotide biosynthesis</keyword>
<evidence type="ECO:0000313" key="9">
    <source>
        <dbReference type="Proteomes" id="UP000001880"/>
    </source>
</evidence>
<dbReference type="NCBIfam" id="NF001380">
    <property type="entry name" value="PRK00279.1-2"/>
    <property type="match status" value="1"/>
</dbReference>
<feature type="binding site" evidence="5">
    <location>
        <position position="31"/>
    </location>
    <ligand>
        <name>AMP</name>
        <dbReference type="ChEBI" id="CHEBI:456215"/>
    </ligand>
</feature>
<comment type="caution">
    <text evidence="5">Lacks conserved residue(s) required for the propagation of feature annotation.</text>
</comment>
<dbReference type="PANTHER" id="PTHR23359">
    <property type="entry name" value="NUCLEOTIDE KINASE"/>
    <property type="match status" value="1"/>
</dbReference>
<dbReference type="NCBIfam" id="NF001381">
    <property type="entry name" value="PRK00279.1-3"/>
    <property type="match status" value="1"/>
</dbReference>
<dbReference type="RefSeq" id="WP_012831520.1">
    <property type="nucleotide sequence ID" value="NC_013440.1"/>
</dbReference>
<organism evidence="8 9">
    <name type="scientific">Haliangium ochraceum (strain DSM 14365 / JCM 11303 / SMP-2)</name>
    <dbReference type="NCBI Taxonomy" id="502025"/>
    <lineage>
        <taxon>Bacteria</taxon>
        <taxon>Pseudomonadati</taxon>
        <taxon>Myxococcota</taxon>
        <taxon>Polyangia</taxon>
        <taxon>Haliangiales</taxon>
        <taxon>Kofleriaceae</taxon>
        <taxon>Haliangium</taxon>
    </lineage>
</organism>
<evidence type="ECO:0000256" key="1">
    <source>
        <dbReference type="ARBA" id="ARBA00022679"/>
    </source>
</evidence>
<dbReference type="FunFam" id="3.40.50.300:FF:000106">
    <property type="entry name" value="Adenylate kinase mitochondrial"/>
    <property type="match status" value="1"/>
</dbReference>
<keyword evidence="5 7" id="KW-0067">ATP-binding</keyword>
<dbReference type="NCBIfam" id="TIGR01351">
    <property type="entry name" value="adk"/>
    <property type="match status" value="1"/>
</dbReference>
<feature type="binding site" evidence="5">
    <location>
        <position position="92"/>
    </location>
    <ligand>
        <name>AMP</name>
        <dbReference type="ChEBI" id="CHEBI:456215"/>
    </ligand>
</feature>
<comment type="domain">
    <text evidence="5">Consists of three domains, a large central CORE domain and two small peripheral domains, NMPbind and LID, which undergo movements during catalysis. The LID domain closes over the site of phosphoryl transfer upon ATP binding. Assembling and dissambling the active center during each catalytic cycle provides an effective means to prevent ATP hydrolysis.</text>
</comment>
<reference evidence="8 9" key="1">
    <citation type="journal article" date="2010" name="Stand. Genomic Sci.">
        <title>Complete genome sequence of Haliangium ochraceum type strain (SMP-2).</title>
        <authorList>
            <consortium name="US DOE Joint Genome Institute (JGI-PGF)"/>
            <person name="Ivanova N."/>
            <person name="Daum C."/>
            <person name="Lang E."/>
            <person name="Abt B."/>
            <person name="Kopitz M."/>
            <person name="Saunders E."/>
            <person name="Lapidus A."/>
            <person name="Lucas S."/>
            <person name="Glavina Del Rio T."/>
            <person name="Nolan M."/>
            <person name="Tice H."/>
            <person name="Copeland A."/>
            <person name="Cheng J.F."/>
            <person name="Chen F."/>
            <person name="Bruce D."/>
            <person name="Goodwin L."/>
            <person name="Pitluck S."/>
            <person name="Mavromatis K."/>
            <person name="Pati A."/>
            <person name="Mikhailova N."/>
            <person name="Chen A."/>
            <person name="Palaniappan K."/>
            <person name="Land M."/>
            <person name="Hauser L."/>
            <person name="Chang Y.J."/>
            <person name="Jeffries C.D."/>
            <person name="Detter J.C."/>
            <person name="Brettin T."/>
            <person name="Rohde M."/>
            <person name="Goker M."/>
            <person name="Bristow J."/>
            <person name="Markowitz V."/>
            <person name="Eisen J.A."/>
            <person name="Hugenholtz P."/>
            <person name="Kyrpides N.C."/>
            <person name="Klenk H.P."/>
        </authorList>
    </citation>
    <scope>NUCLEOTIDE SEQUENCE [LARGE SCALE GENOMIC DNA]</scope>
    <source>
        <strain evidence="9">DSM 14365 / CIP 107738 / JCM 11303 / AJ 13395 / SMP-2</strain>
    </source>
</reference>
<dbReference type="Gene3D" id="3.40.50.300">
    <property type="entry name" value="P-loop containing nucleotide triphosphate hydrolases"/>
    <property type="match status" value="1"/>
</dbReference>
<dbReference type="GO" id="GO:0005524">
    <property type="term" value="F:ATP binding"/>
    <property type="evidence" value="ECO:0007669"/>
    <property type="project" value="UniProtKB-UniRule"/>
</dbReference>
<gene>
    <name evidence="5" type="primary">adk</name>
    <name evidence="8" type="ordered locus">Hoch_6459</name>
</gene>
<dbReference type="InterPro" id="IPR033690">
    <property type="entry name" value="Adenylat_kinase_CS"/>
</dbReference>
<evidence type="ECO:0000256" key="3">
    <source>
        <dbReference type="ARBA" id="ARBA00022741"/>
    </source>
</evidence>
<keyword evidence="4 5" id="KW-0418">Kinase</keyword>
<dbReference type="STRING" id="502025.Hoch_6459"/>
<dbReference type="Pfam" id="PF00406">
    <property type="entry name" value="ADK"/>
    <property type="match status" value="1"/>
</dbReference>
<dbReference type="SUPFAM" id="SSF52540">
    <property type="entry name" value="P-loop containing nucleoside triphosphate hydrolases"/>
    <property type="match status" value="1"/>
</dbReference>
<feature type="binding site" evidence="5">
    <location>
        <position position="194"/>
    </location>
    <ligand>
        <name>ATP</name>
        <dbReference type="ChEBI" id="CHEBI:30616"/>
    </ligand>
</feature>